<keyword evidence="4" id="KW-1003">Cell membrane</keyword>
<dbReference type="GO" id="GO:0005452">
    <property type="term" value="F:solute:inorganic anion antiporter activity"/>
    <property type="evidence" value="ECO:0007669"/>
    <property type="project" value="InterPro"/>
</dbReference>
<dbReference type="Pfam" id="PF00955">
    <property type="entry name" value="HCO3_cotransp"/>
    <property type="match status" value="1"/>
</dbReference>
<keyword evidence="8 9" id="KW-0472">Membrane</keyword>
<evidence type="ECO:0000256" key="8">
    <source>
        <dbReference type="ARBA" id="ARBA00023136"/>
    </source>
</evidence>
<evidence type="ECO:0000256" key="10">
    <source>
        <dbReference type="SAM" id="MobiDB-lite"/>
    </source>
</evidence>
<keyword evidence="14" id="KW-1185">Reference proteome</keyword>
<dbReference type="EMBL" id="JAIZAY010000023">
    <property type="protein sequence ID" value="KAJ8019627.1"/>
    <property type="molecule type" value="Genomic_DNA"/>
</dbReference>
<feature type="region of interest" description="Disordered" evidence="10">
    <location>
        <begin position="1043"/>
        <end position="1065"/>
    </location>
</feature>
<evidence type="ECO:0000256" key="5">
    <source>
        <dbReference type="ARBA" id="ARBA00022692"/>
    </source>
</evidence>
<feature type="compositionally biased region" description="Basic and acidic residues" evidence="10">
    <location>
        <begin position="94"/>
        <end position="103"/>
    </location>
</feature>
<dbReference type="Proteomes" id="UP001152320">
    <property type="component" value="Chromosome 23"/>
</dbReference>
<protein>
    <recommendedName>
        <fullName evidence="9">Anion exchange protein</fullName>
    </recommendedName>
</protein>
<dbReference type="PRINTS" id="PR01232">
    <property type="entry name" value="NAHCO3TRSPRT"/>
</dbReference>
<feature type="region of interest" description="Disordered" evidence="10">
    <location>
        <begin position="1"/>
        <end position="29"/>
    </location>
</feature>
<evidence type="ECO:0000256" key="6">
    <source>
        <dbReference type="ARBA" id="ARBA00022989"/>
    </source>
</evidence>
<keyword evidence="6 9" id="KW-1133">Transmembrane helix</keyword>
<evidence type="ECO:0000256" key="2">
    <source>
        <dbReference type="ARBA" id="ARBA00010993"/>
    </source>
</evidence>
<dbReference type="InterPro" id="IPR003020">
    <property type="entry name" value="HCO3_transpt_euk"/>
</dbReference>
<feature type="transmembrane region" description="Helical" evidence="9">
    <location>
        <begin position="630"/>
        <end position="648"/>
    </location>
</feature>
<feature type="transmembrane region" description="Helical" evidence="9">
    <location>
        <begin position="908"/>
        <end position="927"/>
    </location>
</feature>
<feature type="transmembrane region" description="Helical" evidence="9">
    <location>
        <begin position="985"/>
        <end position="1016"/>
    </location>
</feature>
<feature type="compositionally biased region" description="Basic and acidic residues" evidence="10">
    <location>
        <begin position="1043"/>
        <end position="1055"/>
    </location>
</feature>
<dbReference type="GO" id="GO:0008509">
    <property type="term" value="F:monoatomic anion transmembrane transporter activity"/>
    <property type="evidence" value="ECO:0007669"/>
    <property type="project" value="InterPro"/>
</dbReference>
<keyword evidence="3 9" id="KW-0813">Transport</keyword>
<dbReference type="PANTHER" id="PTHR11453">
    <property type="entry name" value="ANION EXCHANGE PROTEIN"/>
    <property type="match status" value="1"/>
</dbReference>
<dbReference type="InterPro" id="IPR013769">
    <property type="entry name" value="Band3_cytoplasmic_dom"/>
</dbReference>
<dbReference type="Gene3D" id="1.10.287.570">
    <property type="entry name" value="Helical hairpin bin"/>
    <property type="match status" value="1"/>
</dbReference>
<dbReference type="GO" id="GO:0008510">
    <property type="term" value="F:sodium:bicarbonate symporter activity"/>
    <property type="evidence" value="ECO:0007669"/>
    <property type="project" value="TreeGrafter"/>
</dbReference>
<keyword evidence="5 9" id="KW-0812">Transmembrane</keyword>
<evidence type="ECO:0000256" key="7">
    <source>
        <dbReference type="ARBA" id="ARBA00023065"/>
    </source>
</evidence>
<dbReference type="GO" id="GO:0051453">
    <property type="term" value="P:regulation of intracellular pH"/>
    <property type="evidence" value="ECO:0007669"/>
    <property type="project" value="TreeGrafter"/>
</dbReference>
<feature type="transmembrane region" description="Helical" evidence="9">
    <location>
        <begin position="517"/>
        <end position="538"/>
    </location>
</feature>
<dbReference type="Pfam" id="PF07565">
    <property type="entry name" value="Band_3_cyto"/>
    <property type="match status" value="1"/>
</dbReference>
<evidence type="ECO:0000259" key="11">
    <source>
        <dbReference type="Pfam" id="PF00955"/>
    </source>
</evidence>
<feature type="transmembrane region" description="Helical" evidence="9">
    <location>
        <begin position="760"/>
        <end position="778"/>
    </location>
</feature>
<dbReference type="PANTHER" id="PTHR11453:SF36">
    <property type="entry name" value="ANION EXCHANGE PROTEIN"/>
    <property type="match status" value="1"/>
</dbReference>
<feature type="domain" description="Band 3 cytoplasmic" evidence="12">
    <location>
        <begin position="127"/>
        <end position="439"/>
    </location>
</feature>
<evidence type="ECO:0000313" key="14">
    <source>
        <dbReference type="Proteomes" id="UP001152320"/>
    </source>
</evidence>
<reference evidence="13" key="1">
    <citation type="submission" date="2021-10" db="EMBL/GenBank/DDBJ databases">
        <title>Tropical sea cucumber genome reveals ecological adaptation and Cuvierian tubules defense mechanism.</title>
        <authorList>
            <person name="Chen T."/>
        </authorList>
    </citation>
    <scope>NUCLEOTIDE SEQUENCE</scope>
    <source>
        <strain evidence="13">Nanhai2018</strain>
        <tissue evidence="13">Muscle</tissue>
    </source>
</reference>
<feature type="domain" description="Bicarbonate transporter-like transmembrane" evidence="11">
    <location>
        <begin position="488"/>
        <end position="1037"/>
    </location>
</feature>
<evidence type="ECO:0000256" key="4">
    <source>
        <dbReference type="ARBA" id="ARBA00022475"/>
    </source>
</evidence>
<comment type="subcellular location">
    <subcellularLocation>
        <location evidence="1">Basolateral cell membrane</location>
        <topology evidence="1">Multi-pass membrane protein</topology>
    </subcellularLocation>
    <subcellularLocation>
        <location evidence="9">Membrane</location>
        <topology evidence="9">Multi-pass membrane protein</topology>
    </subcellularLocation>
</comment>
<dbReference type="AlphaFoldDB" id="A0A9Q0YBC9"/>
<keyword evidence="7 9" id="KW-0406">Ion transport</keyword>
<feature type="transmembrane region" description="Helical" evidence="9">
    <location>
        <begin position="847"/>
        <end position="872"/>
    </location>
</feature>
<evidence type="ECO:0000256" key="1">
    <source>
        <dbReference type="ARBA" id="ARBA00004554"/>
    </source>
</evidence>
<feature type="transmembrane region" description="Helical" evidence="9">
    <location>
        <begin position="600"/>
        <end position="618"/>
    </location>
</feature>
<dbReference type="InterPro" id="IPR003024">
    <property type="entry name" value="Na/HCO3_transpt"/>
</dbReference>
<name>A0A9Q0YBC9_HOLLE</name>
<dbReference type="GO" id="GO:0016323">
    <property type="term" value="C:basolateral plasma membrane"/>
    <property type="evidence" value="ECO:0007669"/>
    <property type="project" value="UniProtKB-SubCell"/>
</dbReference>
<feature type="compositionally biased region" description="Polar residues" evidence="10">
    <location>
        <begin position="281"/>
        <end position="299"/>
    </location>
</feature>
<dbReference type="InterPro" id="IPR011531">
    <property type="entry name" value="HCO3_transpt-like_TM_dom"/>
</dbReference>
<feature type="compositionally biased region" description="Basic residues" evidence="10">
    <location>
        <begin position="61"/>
        <end position="75"/>
    </location>
</feature>
<comment type="caution">
    <text evidence="13">The sequence shown here is derived from an EMBL/GenBank/DDBJ whole genome shotgun (WGS) entry which is preliminary data.</text>
</comment>
<proteinExistence type="inferred from homology"/>
<gene>
    <name evidence="13" type="ORF">HOLleu_41284</name>
</gene>
<organism evidence="13 14">
    <name type="scientific">Holothuria leucospilota</name>
    <name type="common">Black long sea cucumber</name>
    <name type="synonym">Mertensiothuria leucospilota</name>
    <dbReference type="NCBI Taxonomy" id="206669"/>
    <lineage>
        <taxon>Eukaryota</taxon>
        <taxon>Metazoa</taxon>
        <taxon>Echinodermata</taxon>
        <taxon>Eleutherozoa</taxon>
        <taxon>Echinozoa</taxon>
        <taxon>Holothuroidea</taxon>
        <taxon>Aspidochirotacea</taxon>
        <taxon>Aspidochirotida</taxon>
        <taxon>Holothuriidae</taxon>
        <taxon>Holothuria</taxon>
    </lineage>
</organism>
<dbReference type="InterPro" id="IPR016152">
    <property type="entry name" value="PTrfase/Anion_transptr"/>
</dbReference>
<evidence type="ECO:0000313" key="13">
    <source>
        <dbReference type="EMBL" id="KAJ8019627.1"/>
    </source>
</evidence>
<evidence type="ECO:0000259" key="12">
    <source>
        <dbReference type="Pfam" id="PF07565"/>
    </source>
</evidence>
<feature type="transmembrane region" description="Helical" evidence="9">
    <location>
        <begin position="808"/>
        <end position="827"/>
    </location>
</feature>
<dbReference type="Gene3D" id="3.40.930.10">
    <property type="entry name" value="Mannitol-specific EII, Chain A"/>
    <property type="match status" value="1"/>
</dbReference>
<feature type="compositionally biased region" description="Basic and acidic residues" evidence="10">
    <location>
        <begin position="1"/>
        <end position="23"/>
    </location>
</feature>
<feature type="region of interest" description="Disordered" evidence="10">
    <location>
        <begin position="277"/>
        <end position="315"/>
    </location>
</feature>
<feature type="region of interest" description="Disordered" evidence="10">
    <location>
        <begin position="56"/>
        <end position="109"/>
    </location>
</feature>
<dbReference type="FunFam" id="1.10.287.570:FF:000001">
    <property type="entry name" value="Anion exchange protein"/>
    <property type="match status" value="1"/>
</dbReference>
<dbReference type="PRINTS" id="PR01231">
    <property type="entry name" value="HCO3TRNSPORT"/>
</dbReference>
<feature type="transmembrane region" description="Helical" evidence="9">
    <location>
        <begin position="722"/>
        <end position="740"/>
    </location>
</feature>
<dbReference type="OrthoDB" id="1735926at2759"/>
<sequence length="1182" mass="132740">MSELRNHARGSVKRDPRKEKMSGDDVIVDHGSYNCAHKADEDDIAGHRAIYVGIHMPLKNKGQRHRHRKHRHHRSKENNTENDGGANDSNTPLLDKEKDRKPSEQPSQRVKFILGDESTADEEHQSHEVFTELEELYTAEDGDGLEWKETARWIKYEEDVDEGAGRWSKPHIATLSLHSLFELRNCLMNGAVCLDMDAGNLDTIADLVLEKLGNLGQLDTEKREQVKAALLEKHRHHGQKKQKKPSTALMPMIRTLTDIGRSLSSSGNHHVSMEEAAAQIDSHSSSPNFHKSNSLSVDNELSDAHSSEGMVKVASGPSMKARTSFMRKIPQNAEASNVLVGEVDFLERPVIAFVRLLHSVTLGDLTEVPIPTRFMFIMLGPPSEESSKYHEIGRCIATLMSDKVFHDVAYKAKCVEDLLAGIDEFMDQVTVLPPGVWDPNIRIEPPKTSPPPQTKRLEGFADHLGNGHVDGADGADEHDHPGLDRTGRLFGGLVEDVKRRAPHYWSDFKDALHVQCVASFIFMYFACITPVVTFGGLLGEATNQMVSTLESLLGASACGIAYHLFSGQPLTILGSTGPILVYEKIMVSVCGSLGWDYLPFRAWVGVWTMVLCIILVATDASAMVKYFTRFVEESFSTLISLIFIYEAIHKLFNIYHEYPIHRFPLAANQTEYDCECLPTNKTKPYYVDKIEDMWHTSLKECKHYGGKITPDHCTHSEPVADVFLMSTILMFGTFTIAYSLKMFRNTRYFPTLVRRTVSDFSVFLAVVIMVTVDLVMGIPTPKLPVPTEIKPTSNERTYWFVPLFDNPWWSIIVAILPALLATILIFMDQQITAVIVNRKENKLKKGVGYHLDLLIVALMLGFCSILGLPWFVAATVLSINHVNSLRVESECKAPGETPKIVGCREQRVTGVLVFILIGLAVFMTSILNKIAMPVLYGVFLYMGISSLKGVQFVNRIKLFFMPPKHQPDYIYLRNVGIQRVHLFTFIQLMCLVILWVIKTTVAALIFPIMVLGMVFVRKLMDFIFTQDELSNLDDIMPEVIKRDRHEREKKKKEQQEAEEERMQQCSVPGRVQVPLSGGNVLSIPVDKVTFDPNASTINISDEMAKCGVWKYIADNSEKNVIPKHHHTDSQAIPKLETIPSSPRESTIFEVGEKSSSEDFTGIRIDIPRISVEEDSGSGETPV</sequence>
<evidence type="ECO:0000256" key="9">
    <source>
        <dbReference type="RuleBase" id="RU362035"/>
    </source>
</evidence>
<dbReference type="NCBIfam" id="TIGR00834">
    <property type="entry name" value="ae"/>
    <property type="match status" value="1"/>
</dbReference>
<feature type="transmembrane region" description="Helical" evidence="9">
    <location>
        <begin position="934"/>
        <end position="953"/>
    </location>
</feature>
<comment type="similarity">
    <text evidence="2 9">Belongs to the anion exchanger (TC 2.A.31) family.</text>
</comment>
<dbReference type="SUPFAM" id="SSF55804">
    <property type="entry name" value="Phoshotransferase/anion transport protein"/>
    <property type="match status" value="1"/>
</dbReference>
<accession>A0A9Q0YBC9</accession>
<evidence type="ECO:0000256" key="3">
    <source>
        <dbReference type="ARBA" id="ARBA00022448"/>
    </source>
</evidence>